<dbReference type="AlphaFoldDB" id="G9YGF1"/>
<dbReference type="SUPFAM" id="SSF54506">
    <property type="entry name" value="Diaminopimelate epimerase-like"/>
    <property type="match status" value="1"/>
</dbReference>
<gene>
    <name evidence="2" type="ORF">HMPREF0080_00715</name>
</gene>
<dbReference type="Proteomes" id="UP000005481">
    <property type="component" value="Unassembled WGS sequence"/>
</dbReference>
<comment type="similarity">
    <text evidence="1">Belongs to the proline racemase family.</text>
</comment>
<dbReference type="FunFam" id="3.10.310.10:FF:000005">
    <property type="entry name" value="Proline racemase"/>
    <property type="match status" value="1"/>
</dbReference>
<dbReference type="STRING" id="861450.HMPREF0080_00715"/>
<accession>G9YGF1</accession>
<dbReference type="InterPro" id="IPR008794">
    <property type="entry name" value="Pro_racemase_fam"/>
</dbReference>
<dbReference type="HOGENOM" id="CLU_036729_0_0_9"/>
<evidence type="ECO:0000313" key="3">
    <source>
        <dbReference type="Proteomes" id="UP000005481"/>
    </source>
</evidence>
<protein>
    <submittedName>
        <fullName evidence="2">Proline racemase</fullName>
    </submittedName>
</protein>
<dbReference type="Gene3D" id="3.10.310.10">
    <property type="entry name" value="Diaminopimelate Epimerase, Chain A, domain 1"/>
    <property type="match status" value="2"/>
</dbReference>
<dbReference type="PANTHER" id="PTHR33442:SF5">
    <property type="entry name" value="BIFUNCTIONAL TRANS-3-HYDROXY-L-PROLINE DEHYDRATASE_2-EPIMERASE"/>
    <property type="match status" value="1"/>
</dbReference>
<proteinExistence type="inferred from homology"/>
<dbReference type="eggNOG" id="COG3938">
    <property type="taxonomic scope" value="Bacteria"/>
</dbReference>
<comment type="caution">
    <text evidence="2">The sequence shown here is derived from an EMBL/GenBank/DDBJ whole genome shotgun (WGS) entry which is preliminary data.</text>
</comment>
<dbReference type="RefSeq" id="WP_006789705.1">
    <property type="nucleotide sequence ID" value="NZ_JH417574.1"/>
</dbReference>
<dbReference type="PATRIC" id="fig|861450.3.peg.685"/>
<evidence type="ECO:0000256" key="1">
    <source>
        <dbReference type="ARBA" id="ARBA00007529"/>
    </source>
</evidence>
<evidence type="ECO:0000313" key="2">
    <source>
        <dbReference type="EMBL" id="EHM42173.1"/>
    </source>
</evidence>
<reference evidence="2 3" key="1">
    <citation type="submission" date="2011-08" db="EMBL/GenBank/DDBJ databases">
        <authorList>
            <person name="Weinstock G."/>
            <person name="Sodergren E."/>
            <person name="Clifton S."/>
            <person name="Fulton L."/>
            <person name="Fulton B."/>
            <person name="Courtney L."/>
            <person name="Fronick C."/>
            <person name="Harrison M."/>
            <person name="Strong C."/>
            <person name="Farmer C."/>
            <person name="Delahaunty K."/>
            <person name="Markovic C."/>
            <person name="Hall O."/>
            <person name="Minx P."/>
            <person name="Tomlinson C."/>
            <person name="Mitreva M."/>
            <person name="Hou S."/>
            <person name="Chen J."/>
            <person name="Wollam A."/>
            <person name="Pepin K.H."/>
            <person name="Johnson M."/>
            <person name="Bhonagiri V."/>
            <person name="Zhang X."/>
            <person name="Suruliraj S."/>
            <person name="Warren W."/>
            <person name="Chinwalla A."/>
            <person name="Mardis E.R."/>
            <person name="Wilson R.K."/>
        </authorList>
    </citation>
    <scope>NUCLEOTIDE SEQUENCE [LARGE SCALE GENOMIC DNA]</scope>
    <source>
        <strain evidence="2 3">F0357</strain>
    </source>
</reference>
<dbReference type="OrthoDB" id="181267at2"/>
<dbReference type="SFLD" id="SFLDS00028">
    <property type="entry name" value="Proline_Racemase"/>
    <property type="match status" value="1"/>
</dbReference>
<dbReference type="PANTHER" id="PTHR33442">
    <property type="entry name" value="TRANS-3-HYDROXY-L-PROLINE DEHYDRATASE"/>
    <property type="match status" value="1"/>
</dbReference>
<dbReference type="PIRSF" id="PIRSF029792">
    <property type="entry name" value="Pro_racemase"/>
    <property type="match status" value="1"/>
</dbReference>
<name>G9YGF1_9FIRM</name>
<dbReference type="Pfam" id="PF05544">
    <property type="entry name" value="Pro_racemase"/>
    <property type="match status" value="1"/>
</dbReference>
<dbReference type="EMBL" id="AGCJ01000023">
    <property type="protein sequence ID" value="EHM42173.1"/>
    <property type="molecule type" value="Genomic_DNA"/>
</dbReference>
<organism evidence="2 3">
    <name type="scientific">Anaeroglobus geminatus F0357</name>
    <dbReference type="NCBI Taxonomy" id="861450"/>
    <lineage>
        <taxon>Bacteria</taxon>
        <taxon>Bacillati</taxon>
        <taxon>Bacillota</taxon>
        <taxon>Negativicutes</taxon>
        <taxon>Veillonellales</taxon>
        <taxon>Veillonellaceae</taxon>
        <taxon>Anaeroglobus</taxon>
    </lineage>
</organism>
<keyword evidence="3" id="KW-1185">Reference proteome</keyword>
<dbReference type="GO" id="GO:0047580">
    <property type="term" value="F:4-hydroxyproline epimerase activity"/>
    <property type="evidence" value="ECO:0007669"/>
    <property type="project" value="TreeGrafter"/>
</dbReference>
<sequence length="339" mass="37022">MKYSRMLTAIDSHTCGEAARLIIGGVTKFPGKTMAEKKIYLEEHEDNLRKAVMLEARGHQDMFGAFICEPVHDEADYGIIFMDSGGYLNMCGHNTIAAMTAAVECGWVHVKPGEREVSVVQDAPAGIIRGHVHLKDDYVVDSVSFDNVESFLYKENVEVDVPELGKKIHCDISFGGSFFAILPATEVDLDICPENASKFSKIGLIIRDAVNKQVEIQHPTLEHIKTVDLVEFYGPAKSPDATYQNVVVFGEGSVDRSPCGTGTSAKVATLHAKGELKVGEHIIYESILGTKFKGEVLEETTLAGRKAIIPRITGSAYINGFNTFLVDPDDPLKDGFILG</sequence>